<dbReference type="eggNOG" id="ENOG50342E0">
    <property type="taxonomic scope" value="Bacteria"/>
</dbReference>
<evidence type="ECO:0000313" key="2">
    <source>
        <dbReference type="EMBL" id="KEQ51324.1"/>
    </source>
</evidence>
<feature type="signal peptide" evidence="1">
    <location>
        <begin position="1"/>
        <end position="23"/>
    </location>
</feature>
<reference evidence="2 3" key="1">
    <citation type="submission" date="2014-02" db="EMBL/GenBank/DDBJ databases">
        <title>Whole genome sequence of Sphingobium chlorophenolicum NBRC 16172.</title>
        <authorList>
            <person name="Gan H.M."/>
            <person name="Gan H.Y."/>
            <person name="Chew T.H."/>
            <person name="Savka M.A."/>
        </authorList>
    </citation>
    <scope>NUCLEOTIDE SEQUENCE [LARGE SCALE GENOMIC DNA]</scope>
    <source>
        <strain evidence="2 3">NBRC 16172</strain>
    </source>
</reference>
<comment type="caution">
    <text evidence="2">The sequence shown here is derived from an EMBL/GenBank/DDBJ whole genome shotgun (WGS) entry which is preliminary data.</text>
</comment>
<feature type="chain" id="PRO_5001763114" evidence="1">
    <location>
        <begin position="24"/>
        <end position="292"/>
    </location>
</feature>
<proteinExistence type="predicted"/>
<keyword evidence="1" id="KW-0732">Signal</keyword>
<dbReference type="EMBL" id="JFHR01000096">
    <property type="protein sequence ID" value="KEQ51324.1"/>
    <property type="molecule type" value="Genomic_DNA"/>
</dbReference>
<accession>A0A081R801</accession>
<dbReference type="AlphaFoldDB" id="A0A081R801"/>
<gene>
    <name evidence="2" type="ORF">BV95_04418</name>
</gene>
<name>A0A081R801_SPHCR</name>
<protein>
    <submittedName>
        <fullName evidence="2">Uncharacterized protein</fullName>
    </submittedName>
</protein>
<dbReference type="PATRIC" id="fig|46429.4.peg.4404"/>
<dbReference type="Proteomes" id="UP000028411">
    <property type="component" value="Unassembled WGS sequence"/>
</dbReference>
<evidence type="ECO:0000313" key="3">
    <source>
        <dbReference type="Proteomes" id="UP000028411"/>
    </source>
</evidence>
<dbReference type="OrthoDB" id="7406594at2"/>
<organism evidence="2 3">
    <name type="scientific">Sphingobium chlorophenolicum</name>
    <dbReference type="NCBI Taxonomy" id="46429"/>
    <lineage>
        <taxon>Bacteria</taxon>
        <taxon>Pseudomonadati</taxon>
        <taxon>Pseudomonadota</taxon>
        <taxon>Alphaproteobacteria</taxon>
        <taxon>Sphingomonadales</taxon>
        <taxon>Sphingomonadaceae</taxon>
        <taxon>Sphingobium</taxon>
    </lineage>
</organism>
<dbReference type="RefSeq" id="WP_037457304.1">
    <property type="nucleotide sequence ID" value="NZ_JFHR01000096.1"/>
</dbReference>
<evidence type="ECO:0000256" key="1">
    <source>
        <dbReference type="SAM" id="SignalP"/>
    </source>
</evidence>
<sequence length="292" mass="30710">MKKKSTIAARMLALLCLISAAQSQISVAQAPPGRMAAQPSERVAGLSYADIADLADGASLVAQARIGNIVKLKPEQAGTVPAGHQRVYIEANVGNLIRGEGGISPVVSYLYDAPLDARGKMPKLKKAQVILFARPGARPGEIQLIARDAQIIASPAEIERVKAILSELVANDAPPRIVGLGDAFHVAGTIAGEGETQIFLRTENGDPVSLSVLRRPGQEARWAVALGEIVDEAARPPARGSLLWYRLACGLPDSLPARSVRALSPQDAAAARADYQVVLNALGSCGRTRAVR</sequence>